<evidence type="ECO:0000256" key="2">
    <source>
        <dbReference type="SAM" id="Phobius"/>
    </source>
</evidence>
<gene>
    <name evidence="3" type="ORF">CspeluHIS016_0801940</name>
</gene>
<feature type="transmembrane region" description="Helical" evidence="2">
    <location>
        <begin position="76"/>
        <end position="98"/>
    </location>
</feature>
<evidence type="ECO:0000313" key="3">
    <source>
        <dbReference type="EMBL" id="GMK59588.1"/>
    </source>
</evidence>
<name>A0AAD3YEX6_9TREE</name>
<feature type="compositionally biased region" description="Basic and acidic residues" evidence="1">
    <location>
        <begin position="192"/>
        <end position="214"/>
    </location>
</feature>
<feature type="region of interest" description="Disordered" evidence="1">
    <location>
        <begin position="190"/>
        <end position="226"/>
    </location>
</feature>
<reference evidence="3" key="1">
    <citation type="journal article" date="2023" name="BMC Genomics">
        <title>Chromosome-level genome assemblies of Cutaneotrichosporon spp. (Trichosporonales, Basidiomycota) reveal imbalanced evolution between nucleotide sequences and chromosome synteny.</title>
        <authorList>
            <person name="Kobayashi Y."/>
            <person name="Kayamori A."/>
            <person name="Aoki K."/>
            <person name="Shiwa Y."/>
            <person name="Matsutani M."/>
            <person name="Fujita N."/>
            <person name="Sugita T."/>
            <person name="Iwasaki W."/>
            <person name="Tanaka N."/>
            <person name="Takashima M."/>
        </authorList>
    </citation>
    <scope>NUCLEOTIDE SEQUENCE</scope>
    <source>
        <strain evidence="3">HIS016</strain>
    </source>
</reference>
<keyword evidence="2" id="KW-0812">Transmembrane</keyword>
<dbReference type="Gene3D" id="1.20.1300.10">
    <property type="entry name" value="Fumarate reductase/succinate dehydrogenase, transmembrane subunit"/>
    <property type="match status" value="1"/>
</dbReference>
<dbReference type="GO" id="GO:0016020">
    <property type="term" value="C:membrane"/>
    <property type="evidence" value="ECO:0007669"/>
    <property type="project" value="InterPro"/>
</dbReference>
<feature type="transmembrane region" description="Helical" evidence="2">
    <location>
        <begin position="34"/>
        <end position="56"/>
    </location>
</feature>
<dbReference type="PANTHER" id="PTHR38409">
    <property type="entry name" value="MDM10-COMPLEMENTING PROTEIN 1"/>
    <property type="match status" value="1"/>
</dbReference>
<reference evidence="3" key="2">
    <citation type="submission" date="2023-06" db="EMBL/GenBank/DDBJ databases">
        <authorList>
            <person name="Kobayashi Y."/>
            <person name="Kayamori A."/>
            <person name="Aoki K."/>
            <person name="Shiwa Y."/>
            <person name="Fujita N."/>
            <person name="Sugita T."/>
            <person name="Iwasaki W."/>
            <person name="Tanaka N."/>
            <person name="Takashima M."/>
        </authorList>
    </citation>
    <scope>NUCLEOTIDE SEQUENCE</scope>
    <source>
        <strain evidence="3">HIS016</strain>
    </source>
</reference>
<proteinExistence type="predicted"/>
<sequence length="278" mass="29630">MGTDVDANNPARTPRKPASGTLLRVLTHTQNASALAFSVFMGIHLAAPLAAAFGATQAADNVMLVGREYYHFLEPVAVYAPLGLHLASSLAKRALLAYRTGRFRTTTHTVLGYVLIPLVVPHLMLHRLIPATEGPPINSLSPSEMGYEFVGYACGTRKWMTAGYVLLTGVALWHGVIGLGKAIQWAKGLGGRADREGGSRKEADSKMDANASEKKRSKLPASQAEKQRATRSLITTITMAVCVGLVRLTADAQGLSSLAASRYDAVFAAAPWASIGFR</sequence>
<dbReference type="SUPFAM" id="SSF81343">
    <property type="entry name" value="Fumarate reductase respiratory complex transmembrane subunits"/>
    <property type="match status" value="1"/>
</dbReference>
<evidence type="ECO:0008006" key="5">
    <source>
        <dbReference type="Google" id="ProtNLM"/>
    </source>
</evidence>
<keyword evidence="2" id="KW-0472">Membrane</keyword>
<dbReference type="GO" id="GO:0055088">
    <property type="term" value="P:lipid homeostasis"/>
    <property type="evidence" value="ECO:0007669"/>
    <property type="project" value="InterPro"/>
</dbReference>
<organism evidence="3 4">
    <name type="scientific">Cutaneotrichosporon spelunceum</name>
    <dbReference type="NCBI Taxonomy" id="1672016"/>
    <lineage>
        <taxon>Eukaryota</taxon>
        <taxon>Fungi</taxon>
        <taxon>Dikarya</taxon>
        <taxon>Basidiomycota</taxon>
        <taxon>Agaricomycotina</taxon>
        <taxon>Tremellomycetes</taxon>
        <taxon>Trichosporonales</taxon>
        <taxon>Trichosporonaceae</taxon>
        <taxon>Cutaneotrichosporon</taxon>
    </lineage>
</organism>
<dbReference type="PANTHER" id="PTHR38409:SF1">
    <property type="entry name" value="MITOCHONDRIAL ADAPTER PROTEIN MCP1"/>
    <property type="match status" value="1"/>
</dbReference>
<dbReference type="Proteomes" id="UP001222932">
    <property type="component" value="Unassembled WGS sequence"/>
</dbReference>
<accession>A0AAD3YEX6</accession>
<keyword evidence="2" id="KW-1133">Transmembrane helix</keyword>
<dbReference type="AlphaFoldDB" id="A0AAD3YEX6"/>
<feature type="transmembrane region" description="Helical" evidence="2">
    <location>
        <begin position="110"/>
        <end position="129"/>
    </location>
</feature>
<keyword evidence="4" id="KW-1185">Reference proteome</keyword>
<feature type="transmembrane region" description="Helical" evidence="2">
    <location>
        <begin position="159"/>
        <end position="179"/>
    </location>
</feature>
<evidence type="ECO:0000256" key="1">
    <source>
        <dbReference type="SAM" id="MobiDB-lite"/>
    </source>
</evidence>
<evidence type="ECO:0000313" key="4">
    <source>
        <dbReference type="Proteomes" id="UP001222932"/>
    </source>
</evidence>
<protein>
    <recommendedName>
        <fullName evidence="5">Mitochondrial adapter protein MCP1 transmembrane domain-containing protein</fullName>
    </recommendedName>
</protein>
<dbReference type="InterPro" id="IPR039960">
    <property type="entry name" value="MCP1"/>
</dbReference>
<dbReference type="InterPro" id="IPR034804">
    <property type="entry name" value="SQR/QFR_C/D"/>
</dbReference>
<dbReference type="EMBL" id="BTCM01000008">
    <property type="protein sequence ID" value="GMK59588.1"/>
    <property type="molecule type" value="Genomic_DNA"/>
</dbReference>
<comment type="caution">
    <text evidence="3">The sequence shown here is derived from an EMBL/GenBank/DDBJ whole genome shotgun (WGS) entry which is preliminary data.</text>
</comment>